<dbReference type="PANTHER" id="PTHR12549">
    <property type="entry name" value="JMJC DOMAIN-CONTAINING HISTONE DEMETHYLATION PROTEIN"/>
    <property type="match status" value="1"/>
</dbReference>
<dbReference type="InterPro" id="IPR003347">
    <property type="entry name" value="JmjC_dom"/>
</dbReference>
<dbReference type="SUPFAM" id="SSF51197">
    <property type="entry name" value="Clavaminate synthase-like"/>
    <property type="match status" value="1"/>
</dbReference>
<dbReference type="GO" id="GO:0006357">
    <property type="term" value="P:regulation of transcription by RNA polymerase II"/>
    <property type="evidence" value="ECO:0007669"/>
    <property type="project" value="TreeGrafter"/>
</dbReference>
<gene>
    <name evidence="13" type="ORF">Slati_4046500</name>
</gene>
<evidence type="ECO:0000256" key="1">
    <source>
        <dbReference type="ARBA" id="ARBA00004123"/>
    </source>
</evidence>
<dbReference type="Gene3D" id="2.60.120.650">
    <property type="entry name" value="Cupin"/>
    <property type="match status" value="1"/>
</dbReference>
<accession>A0AAW2TV80</accession>
<keyword evidence="7" id="KW-0862">Zinc</keyword>
<dbReference type="InterPro" id="IPR018866">
    <property type="entry name" value="Znf-4CXXC_R1"/>
</dbReference>
<comment type="caution">
    <text evidence="13">The sequence shown here is derived from an EMBL/GenBank/DDBJ whole genome shotgun (WGS) entry which is preliminary data.</text>
</comment>
<evidence type="ECO:0000259" key="11">
    <source>
        <dbReference type="PROSITE" id="PS51184"/>
    </source>
</evidence>
<evidence type="ECO:0000256" key="4">
    <source>
        <dbReference type="ARBA" id="ARBA00023015"/>
    </source>
</evidence>
<dbReference type="EMBL" id="JACGWN010000014">
    <property type="protein sequence ID" value="KAL0407326.1"/>
    <property type="molecule type" value="Genomic_DNA"/>
</dbReference>
<name>A0AAW2TV80_9LAMI</name>
<dbReference type="GO" id="GO:0032454">
    <property type="term" value="F:histone H3K9 demethylase activity"/>
    <property type="evidence" value="ECO:0007669"/>
    <property type="project" value="InterPro"/>
</dbReference>
<evidence type="ECO:0000313" key="13">
    <source>
        <dbReference type="EMBL" id="KAL0407326.1"/>
    </source>
</evidence>
<dbReference type="GO" id="GO:0031490">
    <property type="term" value="F:chromatin DNA binding"/>
    <property type="evidence" value="ECO:0007669"/>
    <property type="project" value="TreeGrafter"/>
</dbReference>
<keyword evidence="4" id="KW-0805">Transcription regulation</keyword>
<feature type="domain" description="JmjC" evidence="11">
    <location>
        <begin position="687"/>
        <end position="905"/>
    </location>
</feature>
<dbReference type="InterPro" id="IPR014977">
    <property type="entry name" value="WRC_dom"/>
</dbReference>
<dbReference type="GO" id="GO:0008270">
    <property type="term" value="F:zinc ion binding"/>
    <property type="evidence" value="ECO:0007669"/>
    <property type="project" value="UniProtKB-KW"/>
</dbReference>
<keyword evidence="6" id="KW-0539">Nucleus</keyword>
<proteinExistence type="inferred from homology"/>
<keyword evidence="7" id="KW-0863">Zinc-finger</keyword>
<sequence length="1069" mass="123461">MREKDPPPEEFRCKRTDGRQWRCKRRAMDGKTLCDIHYLQGKHRQHKRKVPDSLKLERKVTKKRENKNGESSRRVLKVAKMPVEVEEKSRRRDVSEALDEALKRMKLKRGDLQLELIRVFLKRQVEKKKEKDLKENTVGDETRQLPYGVMAISQSPSSLQNFRQNDGLDVKLGVDSCGNSFIQRHFRSKNIEPLPIGTMQVVPFAENVKRKKIKKCHWCRESKCRCLIKCLTCRKRFFCVDCIKERYLEKQEVKVQCPPCRGTCSCKLCMKQQHRANNHKEYYRGGRKLDRIRLLHYLIYMLLPLLKKINRDHGLELNTESKELSQHSLCGSFKLRSCKRRKTYSSGDELLTKQKISRQNSGELPCRPIISSENWETCEDGSIPCHQTDIGGCGHSLLHLRSLFPVNWTSDLEVRAEEILCSYHFPETTDVSSCCSLCNNIGTHDGEVKPQGVPSRRIGFNGIYLYSPTIKDLHQETLEHFQNHWGRGHPVIVRNVLQRTTSLSWDPVIMFCSYIENKSSESWNEDGKKTTNVLDWCEVEIDRRQIFMGSLEKRTHASVQQRVLKFKAWLSSRLFQKQFPLHYNEILSSLPLPEYINPVSGILNVGVKLPKEFPKPDLGPCIYFSYGGPEELMQADYLSKLCYESHDKVNILAYATDAPISPEQINKIEKLMKKYKAQERHHGQSFSNSSDQKGKSSLQSEDTGESSLQEIGEKIHLPNGIENVPFYSGEPLKGHKQGVENGILSDESDSDAEASLLFCGSIEKSEDSDEYFLGEDAESSCSSDDKQGTHSCGAQWDIFPREDVPKLLEYIRRHSNELSSACSHSKHVHPILDQKFFLDAYHKLKLKEEFDIQPWTIEQCAGEAIFIPAGCPYQIRKIKSCVNVVLDFISPENATRCIQLKDEIRRLPMRHKAKGKVMEVEKMALHGISAAIQDICNLTPLEQVLLWNFSNQFLALASFVELVRLWMERLVWVWNPDFLPIQNFPLDYLENLMSYGLCKPYPKQFISHKNISLMGFMRKLMETFAIYGDKLRKSCSIGWIRCTQNLYRIPLLEFVNVAGMTANIMNARR</sequence>
<evidence type="ECO:0000256" key="9">
    <source>
        <dbReference type="SAM" id="MobiDB-lite"/>
    </source>
</evidence>
<evidence type="ECO:0000256" key="7">
    <source>
        <dbReference type="PROSITE-ProRule" id="PRU00175"/>
    </source>
</evidence>
<comment type="similarity">
    <text evidence="2">Belongs to the JARID1 histone demethylase family.</text>
</comment>
<dbReference type="Pfam" id="PF08879">
    <property type="entry name" value="WRC"/>
    <property type="match status" value="1"/>
</dbReference>
<protein>
    <submittedName>
        <fullName evidence="13">Lysine-specific demethylase</fullName>
    </submittedName>
</protein>
<reference evidence="13" key="1">
    <citation type="submission" date="2020-06" db="EMBL/GenBank/DDBJ databases">
        <authorList>
            <person name="Li T."/>
            <person name="Hu X."/>
            <person name="Zhang T."/>
            <person name="Song X."/>
            <person name="Zhang H."/>
            <person name="Dai N."/>
            <person name="Sheng W."/>
            <person name="Hou X."/>
            <person name="Wei L."/>
        </authorList>
    </citation>
    <scope>NUCLEOTIDE SEQUENCE</scope>
    <source>
        <strain evidence="13">KEN1</strain>
        <tissue evidence="13">Leaf</tissue>
    </source>
</reference>
<dbReference type="PANTHER" id="PTHR12549:SF42">
    <property type="entry name" value="LYSINE-SPECIFIC DEMETHYLASE JMJ28"/>
    <property type="match status" value="1"/>
</dbReference>
<feature type="region of interest" description="Disordered" evidence="9">
    <location>
        <begin position="679"/>
        <end position="708"/>
    </location>
</feature>
<comment type="subcellular location">
    <subcellularLocation>
        <location evidence="1">Nucleus</location>
    </subcellularLocation>
</comment>
<evidence type="ECO:0000256" key="8">
    <source>
        <dbReference type="PROSITE-ProRule" id="PRU01002"/>
    </source>
</evidence>
<feature type="domain" description="RING-type" evidence="10">
    <location>
        <begin position="216"/>
        <end position="261"/>
    </location>
</feature>
<keyword evidence="5" id="KW-0804">Transcription</keyword>
<dbReference type="Pfam" id="PF02373">
    <property type="entry name" value="JmjC"/>
    <property type="match status" value="1"/>
</dbReference>
<evidence type="ECO:0000256" key="5">
    <source>
        <dbReference type="ARBA" id="ARBA00023163"/>
    </source>
</evidence>
<dbReference type="InterPro" id="IPR045109">
    <property type="entry name" value="LSDs-like"/>
</dbReference>
<evidence type="ECO:0000259" key="10">
    <source>
        <dbReference type="PROSITE" id="PS50089"/>
    </source>
</evidence>
<evidence type="ECO:0000256" key="2">
    <source>
        <dbReference type="ARBA" id="ARBA00006801"/>
    </source>
</evidence>
<dbReference type="InterPro" id="IPR001841">
    <property type="entry name" value="Znf_RING"/>
</dbReference>
<dbReference type="Pfam" id="PF10497">
    <property type="entry name" value="zf-4CXXC_R1"/>
    <property type="match status" value="1"/>
</dbReference>
<keyword evidence="3" id="KW-0479">Metal-binding</keyword>
<dbReference type="PROSITE" id="PS51184">
    <property type="entry name" value="JMJC"/>
    <property type="match status" value="1"/>
</dbReference>
<evidence type="ECO:0000256" key="6">
    <source>
        <dbReference type="ARBA" id="ARBA00023242"/>
    </source>
</evidence>
<dbReference type="AlphaFoldDB" id="A0AAW2TV80"/>
<dbReference type="GO" id="GO:0003712">
    <property type="term" value="F:transcription coregulator activity"/>
    <property type="evidence" value="ECO:0007669"/>
    <property type="project" value="TreeGrafter"/>
</dbReference>
<feature type="compositionally biased region" description="Polar residues" evidence="9">
    <location>
        <begin position="684"/>
        <end position="708"/>
    </location>
</feature>
<evidence type="ECO:0000256" key="3">
    <source>
        <dbReference type="ARBA" id="ARBA00022723"/>
    </source>
</evidence>
<dbReference type="PROSITE" id="PS51667">
    <property type="entry name" value="WRC"/>
    <property type="match status" value="1"/>
</dbReference>
<organism evidence="13">
    <name type="scientific">Sesamum latifolium</name>
    <dbReference type="NCBI Taxonomy" id="2727402"/>
    <lineage>
        <taxon>Eukaryota</taxon>
        <taxon>Viridiplantae</taxon>
        <taxon>Streptophyta</taxon>
        <taxon>Embryophyta</taxon>
        <taxon>Tracheophyta</taxon>
        <taxon>Spermatophyta</taxon>
        <taxon>Magnoliopsida</taxon>
        <taxon>eudicotyledons</taxon>
        <taxon>Gunneridae</taxon>
        <taxon>Pentapetalae</taxon>
        <taxon>asterids</taxon>
        <taxon>lamiids</taxon>
        <taxon>Lamiales</taxon>
        <taxon>Pedaliaceae</taxon>
        <taxon>Sesamum</taxon>
    </lineage>
</organism>
<feature type="domain" description="WRC" evidence="12">
    <location>
        <begin position="7"/>
        <end position="53"/>
    </location>
</feature>
<comment type="caution">
    <text evidence="8">Lacks conserved residue(s) required for the propagation of feature annotation.</text>
</comment>
<reference evidence="13" key="2">
    <citation type="journal article" date="2024" name="Plant">
        <title>Genomic evolution and insights into agronomic trait innovations of Sesamum species.</title>
        <authorList>
            <person name="Miao H."/>
            <person name="Wang L."/>
            <person name="Qu L."/>
            <person name="Liu H."/>
            <person name="Sun Y."/>
            <person name="Le M."/>
            <person name="Wang Q."/>
            <person name="Wei S."/>
            <person name="Zheng Y."/>
            <person name="Lin W."/>
            <person name="Duan Y."/>
            <person name="Cao H."/>
            <person name="Xiong S."/>
            <person name="Wang X."/>
            <person name="Wei L."/>
            <person name="Li C."/>
            <person name="Ma Q."/>
            <person name="Ju M."/>
            <person name="Zhao R."/>
            <person name="Li G."/>
            <person name="Mu C."/>
            <person name="Tian Q."/>
            <person name="Mei H."/>
            <person name="Zhang T."/>
            <person name="Gao T."/>
            <person name="Zhang H."/>
        </authorList>
    </citation>
    <scope>NUCLEOTIDE SEQUENCE</scope>
    <source>
        <strain evidence="13">KEN1</strain>
    </source>
</reference>
<dbReference type="SMART" id="SM00558">
    <property type="entry name" value="JmjC"/>
    <property type="match status" value="1"/>
</dbReference>
<dbReference type="GO" id="GO:0000118">
    <property type="term" value="C:histone deacetylase complex"/>
    <property type="evidence" value="ECO:0007669"/>
    <property type="project" value="TreeGrafter"/>
</dbReference>
<dbReference type="GO" id="GO:0000785">
    <property type="term" value="C:chromatin"/>
    <property type="evidence" value="ECO:0007669"/>
    <property type="project" value="TreeGrafter"/>
</dbReference>
<dbReference type="PROSITE" id="PS50089">
    <property type="entry name" value="ZF_RING_2"/>
    <property type="match status" value="1"/>
</dbReference>
<evidence type="ECO:0000259" key="12">
    <source>
        <dbReference type="PROSITE" id="PS51667"/>
    </source>
</evidence>